<sequence>MDLARQCAMRCLPIRTVTRAGALSAALLRIVASRLPVEDAGRVTGLSPRWRRAWRSAPLVLDDTHLAIAGVRETNPAVDHLLTAHPGPFRSVRLTFCFFERLDSDIFGRLDSESELDSESFGRVDSESELARWPRLLADKGVQELFLFSPPPPLHMPLPADILRCTKLRRLYLGFWEFPDTRCLPDGVGVFPHLREFVLLNTRIEDRDLDHMLASSPALETLAIVLSCGPPQHVRLRGQKLRCVLFWLSMADELAAVDTPRLERLLMWLTTTSCGIGDSDSDSDDEPPMRVRIACAPKLMVLGYLDTRIHQLEIGNTIIKADTEVSPSFMVPSVKILALRVDFRIFSEVQMLSSFLRCFPNVETLHVEFAMTDRPTGKHYGEFLSKLSPIECLQSQTKNVVLHEFRGDLSEVVFLQHLMQRVNQLQKLIIVLSKDILLSVDDMKIVLKALTSLPWASKSCTVQLVGPKHAWNFQRASDLSTDDPFDSEHGQEFFCFIKEGGQTVWKHT</sequence>
<gene>
    <name evidence="3" type="ORF">URODEC1_LOCUS37693</name>
</gene>
<feature type="domain" description="FBD" evidence="1">
    <location>
        <begin position="387"/>
        <end position="430"/>
    </location>
</feature>
<protein>
    <recommendedName>
        <fullName evidence="5">FBD domain-containing protein</fullName>
    </recommendedName>
</protein>
<reference evidence="4" key="1">
    <citation type="submission" date="2024-06" db="EMBL/GenBank/DDBJ databases">
        <authorList>
            <person name="Ryan C."/>
        </authorList>
    </citation>
    <scope>NUCLEOTIDE SEQUENCE [LARGE SCALE GENOMIC DNA]</scope>
</reference>
<feature type="domain" description="F-box/LRR-repeat protein 15/At3g58940/PEG3-like LRR" evidence="2">
    <location>
        <begin position="130"/>
        <end position="367"/>
    </location>
</feature>
<evidence type="ECO:0008006" key="5">
    <source>
        <dbReference type="Google" id="ProtNLM"/>
    </source>
</evidence>
<dbReference type="InterPro" id="IPR055411">
    <property type="entry name" value="LRR_FXL15/At3g58940/PEG3-like"/>
</dbReference>
<keyword evidence="4" id="KW-1185">Reference proteome</keyword>
<dbReference type="Pfam" id="PF08387">
    <property type="entry name" value="FBD"/>
    <property type="match status" value="1"/>
</dbReference>
<evidence type="ECO:0000259" key="1">
    <source>
        <dbReference type="Pfam" id="PF08387"/>
    </source>
</evidence>
<dbReference type="PANTHER" id="PTHR32141">
    <property type="match status" value="1"/>
</dbReference>
<name>A0ABC8YS70_9POAL</name>
<organism evidence="3 4">
    <name type="scientific">Urochloa decumbens</name>
    <dbReference type="NCBI Taxonomy" id="240449"/>
    <lineage>
        <taxon>Eukaryota</taxon>
        <taxon>Viridiplantae</taxon>
        <taxon>Streptophyta</taxon>
        <taxon>Embryophyta</taxon>
        <taxon>Tracheophyta</taxon>
        <taxon>Spermatophyta</taxon>
        <taxon>Magnoliopsida</taxon>
        <taxon>Liliopsida</taxon>
        <taxon>Poales</taxon>
        <taxon>Poaceae</taxon>
        <taxon>PACMAD clade</taxon>
        <taxon>Panicoideae</taxon>
        <taxon>Panicodae</taxon>
        <taxon>Paniceae</taxon>
        <taxon>Melinidinae</taxon>
        <taxon>Urochloa</taxon>
    </lineage>
</organism>
<accession>A0ABC8YS70</accession>
<dbReference type="Gene3D" id="3.80.10.10">
    <property type="entry name" value="Ribonuclease Inhibitor"/>
    <property type="match status" value="1"/>
</dbReference>
<dbReference type="SUPFAM" id="SSF52047">
    <property type="entry name" value="RNI-like"/>
    <property type="match status" value="1"/>
</dbReference>
<evidence type="ECO:0000259" key="2">
    <source>
        <dbReference type="Pfam" id="PF24758"/>
    </source>
</evidence>
<evidence type="ECO:0000313" key="4">
    <source>
        <dbReference type="Proteomes" id="UP001497457"/>
    </source>
</evidence>
<dbReference type="InterPro" id="IPR006566">
    <property type="entry name" value="FBD"/>
</dbReference>
<dbReference type="AlphaFoldDB" id="A0ABC8YS70"/>
<dbReference type="InterPro" id="IPR055302">
    <property type="entry name" value="F-box_dom-containing"/>
</dbReference>
<dbReference type="InterPro" id="IPR032675">
    <property type="entry name" value="LRR_dom_sf"/>
</dbReference>
<dbReference type="PANTHER" id="PTHR32141:SF141">
    <property type="entry name" value="FBD DOMAIN-CONTAINING PROTEIN"/>
    <property type="match status" value="1"/>
</dbReference>
<dbReference type="Pfam" id="PF24758">
    <property type="entry name" value="LRR_At5g56370"/>
    <property type="match status" value="1"/>
</dbReference>
<reference evidence="3 4" key="2">
    <citation type="submission" date="2024-10" db="EMBL/GenBank/DDBJ databases">
        <authorList>
            <person name="Ryan C."/>
        </authorList>
    </citation>
    <scope>NUCLEOTIDE SEQUENCE [LARGE SCALE GENOMIC DNA]</scope>
</reference>
<evidence type="ECO:0000313" key="3">
    <source>
        <dbReference type="EMBL" id="CAL4948936.1"/>
    </source>
</evidence>
<proteinExistence type="predicted"/>
<dbReference type="Proteomes" id="UP001497457">
    <property type="component" value="Chromosome 17b"/>
</dbReference>
<dbReference type="EMBL" id="OZ075127">
    <property type="protein sequence ID" value="CAL4948936.1"/>
    <property type="molecule type" value="Genomic_DNA"/>
</dbReference>